<dbReference type="Gene3D" id="3.40.50.2300">
    <property type="match status" value="1"/>
</dbReference>
<keyword evidence="4" id="KW-1185">Reference proteome</keyword>
<accession>A0A1H6YGR2</accession>
<name>A0A1H6YGR2_9BACT</name>
<dbReference type="STRING" id="408657.SAMN04487995_4507"/>
<keyword evidence="1" id="KW-0597">Phosphoprotein</keyword>
<dbReference type="PANTHER" id="PTHR44520:SF2">
    <property type="entry name" value="RESPONSE REGULATOR RCP1"/>
    <property type="match status" value="1"/>
</dbReference>
<sequence length="142" mass="16573">MQGSSHLENLYNKRTQMRKFYIVDDDDDDRMFLKEAVHAVLGNVEIVEQTDGQDLLKALEIDDFDKKHIVICTDMNMPKIDGFDVIEFLQSQSEYRNIPVFMISTTTCKELIEKAYKLGVRKYFVKPYKICEYSSIVQEIAS</sequence>
<dbReference type="InterPro" id="IPR001789">
    <property type="entry name" value="Sig_transdc_resp-reg_receiver"/>
</dbReference>
<dbReference type="AlphaFoldDB" id="A0A1H6YGR2"/>
<feature type="modified residue" description="4-aspartylphosphate" evidence="1">
    <location>
        <position position="74"/>
    </location>
</feature>
<dbReference type="PANTHER" id="PTHR44520">
    <property type="entry name" value="RESPONSE REGULATOR RCP1-RELATED"/>
    <property type="match status" value="1"/>
</dbReference>
<dbReference type="InterPro" id="IPR011006">
    <property type="entry name" value="CheY-like_superfamily"/>
</dbReference>
<evidence type="ECO:0000313" key="3">
    <source>
        <dbReference type="EMBL" id="SEJ40439.1"/>
    </source>
</evidence>
<evidence type="ECO:0000256" key="1">
    <source>
        <dbReference type="PROSITE-ProRule" id="PRU00169"/>
    </source>
</evidence>
<gene>
    <name evidence="3" type="ORF">SAMN04487995_4507</name>
</gene>
<dbReference type="InterPro" id="IPR052893">
    <property type="entry name" value="TCS_response_regulator"/>
</dbReference>
<feature type="domain" description="Response regulatory" evidence="2">
    <location>
        <begin position="19"/>
        <end position="141"/>
    </location>
</feature>
<protein>
    <submittedName>
        <fullName evidence="3">CheY chemotaxis protein or a CheY-like REC (Receiver) domain</fullName>
    </submittedName>
</protein>
<evidence type="ECO:0000259" key="2">
    <source>
        <dbReference type="PROSITE" id="PS50110"/>
    </source>
</evidence>
<dbReference type="SMART" id="SM00448">
    <property type="entry name" value="REC"/>
    <property type="match status" value="1"/>
</dbReference>
<evidence type="ECO:0000313" key="4">
    <source>
        <dbReference type="Proteomes" id="UP000199532"/>
    </source>
</evidence>
<dbReference type="EMBL" id="FNXY01000007">
    <property type="protein sequence ID" value="SEJ40439.1"/>
    <property type="molecule type" value="Genomic_DNA"/>
</dbReference>
<dbReference type="OrthoDB" id="7631574at2"/>
<dbReference type="SUPFAM" id="SSF52172">
    <property type="entry name" value="CheY-like"/>
    <property type="match status" value="1"/>
</dbReference>
<dbReference type="GO" id="GO:0000160">
    <property type="term" value="P:phosphorelay signal transduction system"/>
    <property type="evidence" value="ECO:0007669"/>
    <property type="project" value="InterPro"/>
</dbReference>
<proteinExistence type="predicted"/>
<dbReference type="Proteomes" id="UP000199532">
    <property type="component" value="Unassembled WGS sequence"/>
</dbReference>
<dbReference type="PROSITE" id="PS50110">
    <property type="entry name" value="RESPONSE_REGULATORY"/>
    <property type="match status" value="1"/>
</dbReference>
<organism evidence="3 4">
    <name type="scientific">Dyadobacter koreensis</name>
    <dbReference type="NCBI Taxonomy" id="408657"/>
    <lineage>
        <taxon>Bacteria</taxon>
        <taxon>Pseudomonadati</taxon>
        <taxon>Bacteroidota</taxon>
        <taxon>Cytophagia</taxon>
        <taxon>Cytophagales</taxon>
        <taxon>Spirosomataceae</taxon>
        <taxon>Dyadobacter</taxon>
    </lineage>
</organism>
<reference evidence="3 4" key="1">
    <citation type="submission" date="2016-10" db="EMBL/GenBank/DDBJ databases">
        <authorList>
            <person name="de Groot N.N."/>
        </authorList>
    </citation>
    <scope>NUCLEOTIDE SEQUENCE [LARGE SCALE GENOMIC DNA]</scope>
    <source>
        <strain evidence="3 4">DSM 19938</strain>
    </source>
</reference>
<dbReference type="Pfam" id="PF00072">
    <property type="entry name" value="Response_reg"/>
    <property type="match status" value="1"/>
</dbReference>